<evidence type="ECO:0008006" key="4">
    <source>
        <dbReference type="Google" id="ProtNLM"/>
    </source>
</evidence>
<comment type="caution">
    <text evidence="2">The sequence shown here is derived from an EMBL/GenBank/DDBJ whole genome shotgun (WGS) entry which is preliminary data.</text>
</comment>
<accession>A0A1D2MF58</accession>
<organism evidence="2 3">
    <name type="scientific">Orchesella cincta</name>
    <name type="common">Springtail</name>
    <name type="synonym">Podura cincta</name>
    <dbReference type="NCBI Taxonomy" id="48709"/>
    <lineage>
        <taxon>Eukaryota</taxon>
        <taxon>Metazoa</taxon>
        <taxon>Ecdysozoa</taxon>
        <taxon>Arthropoda</taxon>
        <taxon>Hexapoda</taxon>
        <taxon>Collembola</taxon>
        <taxon>Entomobryomorpha</taxon>
        <taxon>Entomobryoidea</taxon>
        <taxon>Orchesellidae</taxon>
        <taxon>Orchesellinae</taxon>
        <taxon>Orchesella</taxon>
    </lineage>
</organism>
<evidence type="ECO:0000313" key="2">
    <source>
        <dbReference type="EMBL" id="ODM91524.1"/>
    </source>
</evidence>
<name>A0A1D2MF58_ORCCI</name>
<proteinExistence type="predicted"/>
<evidence type="ECO:0000256" key="1">
    <source>
        <dbReference type="SAM" id="SignalP"/>
    </source>
</evidence>
<sequence>MWYSAPLALLCMSSAIQGLSLETVKEQPCFNISKNPTPLLDAKWALSLDTIYYPLMNTVDLYRAATDLLQMDPKEINTGSIYYDGCLTWQMFSNGTLMSKGYNGLTRAYKTKTEGDNLDIYTFEAEEGDAAYSGTVYTTLTDNKSYFFSAVCLNDGEMAWGVGSLTPTLPEETKKTILEHAESLGFKKEFFTELRYDKCNL</sequence>
<dbReference type="EMBL" id="LJIJ01001521">
    <property type="protein sequence ID" value="ODM91524.1"/>
    <property type="molecule type" value="Genomic_DNA"/>
</dbReference>
<protein>
    <recommendedName>
        <fullName evidence="4">Lipocalin/cytosolic fatty-acid binding domain-containing protein</fullName>
    </recommendedName>
</protein>
<keyword evidence="3" id="KW-1185">Reference proteome</keyword>
<evidence type="ECO:0000313" key="3">
    <source>
        <dbReference type="Proteomes" id="UP000094527"/>
    </source>
</evidence>
<gene>
    <name evidence="2" type="ORF">Ocin01_15155</name>
</gene>
<dbReference type="OrthoDB" id="8289735at2759"/>
<dbReference type="Proteomes" id="UP000094527">
    <property type="component" value="Unassembled WGS sequence"/>
</dbReference>
<feature type="signal peptide" evidence="1">
    <location>
        <begin position="1"/>
        <end position="18"/>
    </location>
</feature>
<dbReference type="AlphaFoldDB" id="A0A1D2MF58"/>
<reference evidence="2 3" key="1">
    <citation type="journal article" date="2016" name="Genome Biol. Evol.">
        <title>Gene Family Evolution Reflects Adaptation to Soil Environmental Stressors in the Genome of the Collembolan Orchesella cincta.</title>
        <authorList>
            <person name="Faddeeva-Vakhrusheva A."/>
            <person name="Derks M.F."/>
            <person name="Anvar S.Y."/>
            <person name="Agamennone V."/>
            <person name="Suring W."/>
            <person name="Smit S."/>
            <person name="van Straalen N.M."/>
            <person name="Roelofs D."/>
        </authorList>
    </citation>
    <scope>NUCLEOTIDE SEQUENCE [LARGE SCALE GENOMIC DNA]</scope>
    <source>
        <tissue evidence="2">Mixed pool</tissue>
    </source>
</reference>
<feature type="chain" id="PRO_5008903929" description="Lipocalin/cytosolic fatty-acid binding domain-containing protein" evidence="1">
    <location>
        <begin position="19"/>
        <end position="201"/>
    </location>
</feature>
<keyword evidence="1" id="KW-0732">Signal</keyword>